<evidence type="ECO:0000313" key="1">
    <source>
        <dbReference type="EMBL" id="CAB4753038.1"/>
    </source>
</evidence>
<reference evidence="1" key="1">
    <citation type="submission" date="2020-05" db="EMBL/GenBank/DDBJ databases">
        <authorList>
            <person name="Chiriac C."/>
            <person name="Salcher M."/>
            <person name="Ghai R."/>
            <person name="Kavagutti S V."/>
        </authorList>
    </citation>
    <scope>NUCLEOTIDE SEQUENCE</scope>
</reference>
<gene>
    <name evidence="1" type="ORF">UFOPK2827_00649</name>
</gene>
<accession>A0A6J6U161</accession>
<organism evidence="1">
    <name type="scientific">freshwater metagenome</name>
    <dbReference type="NCBI Taxonomy" id="449393"/>
    <lineage>
        <taxon>unclassified sequences</taxon>
        <taxon>metagenomes</taxon>
        <taxon>ecological metagenomes</taxon>
    </lineage>
</organism>
<protein>
    <submittedName>
        <fullName evidence="1">Unannotated protein</fullName>
    </submittedName>
</protein>
<name>A0A6J6U161_9ZZZZ</name>
<dbReference type="AlphaFoldDB" id="A0A6J6U161"/>
<proteinExistence type="predicted"/>
<sequence length="41" mass="4228">MRAATVGTLNARRRVRISPAAFAVKVSAKTFAGSIVPIATA</sequence>
<dbReference type="EMBL" id="CAEZZE010000112">
    <property type="protein sequence ID" value="CAB4753038.1"/>
    <property type="molecule type" value="Genomic_DNA"/>
</dbReference>